<dbReference type="AlphaFoldDB" id="A0A8J3IN44"/>
<organism evidence="1 2">
    <name type="scientific">Reticulibacter mediterranei</name>
    <dbReference type="NCBI Taxonomy" id="2778369"/>
    <lineage>
        <taxon>Bacteria</taxon>
        <taxon>Bacillati</taxon>
        <taxon>Chloroflexota</taxon>
        <taxon>Ktedonobacteria</taxon>
        <taxon>Ktedonobacterales</taxon>
        <taxon>Reticulibacteraceae</taxon>
        <taxon>Reticulibacter</taxon>
    </lineage>
</organism>
<evidence type="ECO:0000313" key="1">
    <source>
        <dbReference type="EMBL" id="GHO97601.1"/>
    </source>
</evidence>
<name>A0A8J3IN44_9CHLR</name>
<dbReference type="Proteomes" id="UP000597444">
    <property type="component" value="Unassembled WGS sequence"/>
</dbReference>
<proteinExistence type="predicted"/>
<gene>
    <name evidence="1" type="ORF">KSF_076490</name>
</gene>
<dbReference type="EMBL" id="BNJK01000002">
    <property type="protein sequence ID" value="GHO97601.1"/>
    <property type="molecule type" value="Genomic_DNA"/>
</dbReference>
<keyword evidence="2" id="KW-1185">Reference proteome</keyword>
<sequence length="159" mass="18114">MSVCMSFFCNSSKDLAELAQDINACLGCSLAPYKGRSDDYFTRFLGIEFSLSSAEGYENDGDIDFESFRYELQLRTPASAGDLRTIQLPALFMVVYVLHRRLGLTGITTREVQTLVARYEECEQTPGERYLYDVLTHTSFDDFLLHFSAVSRRLDETQL</sequence>
<evidence type="ECO:0000313" key="2">
    <source>
        <dbReference type="Proteomes" id="UP000597444"/>
    </source>
</evidence>
<reference evidence="1" key="1">
    <citation type="submission" date="2020-10" db="EMBL/GenBank/DDBJ databases">
        <title>Taxonomic study of unclassified bacteria belonging to the class Ktedonobacteria.</title>
        <authorList>
            <person name="Yabe S."/>
            <person name="Wang C.M."/>
            <person name="Zheng Y."/>
            <person name="Sakai Y."/>
            <person name="Cavaletti L."/>
            <person name="Monciardini P."/>
            <person name="Donadio S."/>
        </authorList>
    </citation>
    <scope>NUCLEOTIDE SEQUENCE</scope>
    <source>
        <strain evidence="1">ID150040</strain>
    </source>
</reference>
<protein>
    <submittedName>
        <fullName evidence="1">Uncharacterized protein</fullName>
    </submittedName>
</protein>
<accession>A0A8J3IN44</accession>
<comment type="caution">
    <text evidence="1">The sequence shown here is derived from an EMBL/GenBank/DDBJ whole genome shotgun (WGS) entry which is preliminary data.</text>
</comment>